<organism evidence="1 2">
    <name type="scientific">Ktedonobacter racemifer DSM 44963</name>
    <dbReference type="NCBI Taxonomy" id="485913"/>
    <lineage>
        <taxon>Bacteria</taxon>
        <taxon>Bacillati</taxon>
        <taxon>Chloroflexota</taxon>
        <taxon>Ktedonobacteria</taxon>
        <taxon>Ktedonobacterales</taxon>
        <taxon>Ktedonobacteraceae</taxon>
        <taxon>Ktedonobacter</taxon>
    </lineage>
</organism>
<keyword evidence="2" id="KW-1185">Reference proteome</keyword>
<dbReference type="EMBL" id="ADVG01000001">
    <property type="protein sequence ID" value="EFH88533.1"/>
    <property type="molecule type" value="Genomic_DNA"/>
</dbReference>
<reference evidence="1 2" key="1">
    <citation type="journal article" date="2011" name="Stand. Genomic Sci.">
        <title>Non-contiguous finished genome sequence and contextual data of the filamentous soil bacterium Ktedonobacter racemifer type strain (SOSP1-21).</title>
        <authorList>
            <person name="Chang Y.J."/>
            <person name="Land M."/>
            <person name="Hauser L."/>
            <person name="Chertkov O."/>
            <person name="Del Rio T.G."/>
            <person name="Nolan M."/>
            <person name="Copeland A."/>
            <person name="Tice H."/>
            <person name="Cheng J.F."/>
            <person name="Lucas S."/>
            <person name="Han C."/>
            <person name="Goodwin L."/>
            <person name="Pitluck S."/>
            <person name="Ivanova N."/>
            <person name="Ovchinikova G."/>
            <person name="Pati A."/>
            <person name="Chen A."/>
            <person name="Palaniappan K."/>
            <person name="Mavromatis K."/>
            <person name="Liolios K."/>
            <person name="Brettin T."/>
            <person name="Fiebig A."/>
            <person name="Rohde M."/>
            <person name="Abt B."/>
            <person name="Goker M."/>
            <person name="Detter J.C."/>
            <person name="Woyke T."/>
            <person name="Bristow J."/>
            <person name="Eisen J.A."/>
            <person name="Markowitz V."/>
            <person name="Hugenholtz P."/>
            <person name="Kyrpides N.C."/>
            <person name="Klenk H.P."/>
            <person name="Lapidus A."/>
        </authorList>
    </citation>
    <scope>NUCLEOTIDE SEQUENCE [LARGE SCALE GENOMIC DNA]</scope>
    <source>
        <strain evidence="2">DSM 44963</strain>
    </source>
</reference>
<comment type="caution">
    <text evidence="1">The sequence shown here is derived from an EMBL/GenBank/DDBJ whole genome shotgun (WGS) entry which is preliminary data.</text>
</comment>
<dbReference type="Proteomes" id="UP000004508">
    <property type="component" value="Unassembled WGS sequence"/>
</dbReference>
<gene>
    <name evidence="1" type="ORF">Krac_10008</name>
</gene>
<evidence type="ECO:0000313" key="2">
    <source>
        <dbReference type="Proteomes" id="UP000004508"/>
    </source>
</evidence>
<accession>D6TET4</accession>
<sequence length="86" mass="9955">MTLNGALLGVPTKYELVHHVSNFRDIWDTRPRESGNGRTRSDCFCLSCPYHGVYSRKLSPVKNMRSRNELPLFPFPKKERAFHPHG</sequence>
<name>D6TET4_KTERA</name>
<proteinExistence type="predicted"/>
<protein>
    <submittedName>
        <fullName evidence="1">Uncharacterized protein</fullName>
    </submittedName>
</protein>
<evidence type="ECO:0000313" key="1">
    <source>
        <dbReference type="EMBL" id="EFH88533.1"/>
    </source>
</evidence>
<dbReference type="AlphaFoldDB" id="D6TET4"/>
<dbReference type="InParanoid" id="D6TET4"/>